<keyword evidence="4" id="KW-1185">Reference proteome</keyword>
<dbReference type="PANTHER" id="PTHR35692:SF1">
    <property type="entry name" value="F26F24.11"/>
    <property type="match status" value="1"/>
</dbReference>
<feature type="region of interest" description="Disordered" evidence="2">
    <location>
        <begin position="76"/>
        <end position="199"/>
    </location>
</feature>
<feature type="compositionally biased region" description="Basic and acidic residues" evidence="2">
    <location>
        <begin position="112"/>
        <end position="121"/>
    </location>
</feature>
<feature type="compositionally biased region" description="Low complexity" evidence="2">
    <location>
        <begin position="176"/>
        <end position="185"/>
    </location>
</feature>
<name>A0AAD6ENE6_9POAL</name>
<organism evidence="3 4">
    <name type="scientific">Rhynchospora tenuis</name>
    <dbReference type="NCBI Taxonomy" id="198213"/>
    <lineage>
        <taxon>Eukaryota</taxon>
        <taxon>Viridiplantae</taxon>
        <taxon>Streptophyta</taxon>
        <taxon>Embryophyta</taxon>
        <taxon>Tracheophyta</taxon>
        <taxon>Spermatophyta</taxon>
        <taxon>Magnoliopsida</taxon>
        <taxon>Liliopsida</taxon>
        <taxon>Poales</taxon>
        <taxon>Cyperaceae</taxon>
        <taxon>Cyperoideae</taxon>
        <taxon>Rhynchosporeae</taxon>
        <taxon>Rhynchospora</taxon>
    </lineage>
</organism>
<proteinExistence type="predicted"/>
<comment type="caution">
    <text evidence="3">The sequence shown here is derived from an EMBL/GenBank/DDBJ whole genome shotgun (WGS) entry which is preliminary data.</text>
</comment>
<reference evidence="3 4" key="1">
    <citation type="journal article" date="2022" name="Cell">
        <title>Repeat-based holocentromeres influence genome architecture and karyotype evolution.</title>
        <authorList>
            <person name="Hofstatter P.G."/>
            <person name="Thangavel G."/>
            <person name="Lux T."/>
            <person name="Neumann P."/>
            <person name="Vondrak T."/>
            <person name="Novak P."/>
            <person name="Zhang M."/>
            <person name="Costa L."/>
            <person name="Castellani M."/>
            <person name="Scott A."/>
            <person name="Toegelov H."/>
            <person name="Fuchs J."/>
            <person name="Mata-Sucre Y."/>
            <person name="Dias Y."/>
            <person name="Vanzela A.L.L."/>
            <person name="Huettel B."/>
            <person name="Almeida C.C.S."/>
            <person name="Simkova H."/>
            <person name="Souza G."/>
            <person name="Pedrosa-Harand A."/>
            <person name="Macas J."/>
            <person name="Mayer K.F.X."/>
            <person name="Houben A."/>
            <person name="Marques A."/>
        </authorList>
    </citation>
    <scope>NUCLEOTIDE SEQUENCE [LARGE SCALE GENOMIC DNA]</scope>
    <source>
        <strain evidence="3">RhyTen1mFocal</strain>
    </source>
</reference>
<sequence>MDDKSAVDAIIAEAMDACALDQIAKLNTAHLSSSDSSLPSDLESRFRKLKSFPTRSATAAASPAVTATRSLNFGKENNAPLAPAPSVPIVGSGFTGGDGETESTSPVVTCGEKTKRVETQSEVKVGSGVQSGDGVEFKKPSLADSGFGSGFSPSKRRGPQPDPSPLDRLGCCFFLSPKKATSTTKSKQKDGNGGSVYGMDLGAVELDELSNNKTFLADIKEQQKKLKKAMKEQEKVSREAAKLVRYARHASARMRANTDELFSDDDEDELSGTHFH</sequence>
<feature type="compositionally biased region" description="Acidic residues" evidence="2">
    <location>
        <begin position="261"/>
        <end position="270"/>
    </location>
</feature>
<evidence type="ECO:0000313" key="4">
    <source>
        <dbReference type="Proteomes" id="UP001210211"/>
    </source>
</evidence>
<feature type="coiled-coil region" evidence="1">
    <location>
        <begin position="212"/>
        <end position="239"/>
    </location>
</feature>
<feature type="region of interest" description="Disordered" evidence="2">
    <location>
        <begin position="255"/>
        <end position="276"/>
    </location>
</feature>
<dbReference type="EMBL" id="JAMRDG010000002">
    <property type="protein sequence ID" value="KAJ3690889.1"/>
    <property type="molecule type" value="Genomic_DNA"/>
</dbReference>
<dbReference type="PANTHER" id="PTHR35692">
    <property type="entry name" value="F26F24.11"/>
    <property type="match status" value="1"/>
</dbReference>
<protein>
    <submittedName>
        <fullName evidence="3">Uncharacterized protein</fullName>
    </submittedName>
</protein>
<evidence type="ECO:0000256" key="2">
    <source>
        <dbReference type="SAM" id="MobiDB-lite"/>
    </source>
</evidence>
<evidence type="ECO:0000313" key="3">
    <source>
        <dbReference type="EMBL" id="KAJ3690889.1"/>
    </source>
</evidence>
<dbReference type="Proteomes" id="UP001210211">
    <property type="component" value="Unassembled WGS sequence"/>
</dbReference>
<accession>A0AAD6ENE6</accession>
<evidence type="ECO:0000256" key="1">
    <source>
        <dbReference type="SAM" id="Coils"/>
    </source>
</evidence>
<gene>
    <name evidence="3" type="ORF">LUZ61_020053</name>
</gene>
<keyword evidence="1" id="KW-0175">Coiled coil</keyword>
<dbReference type="AlphaFoldDB" id="A0AAD6ENE6"/>